<dbReference type="PANTHER" id="PTHR34220">
    <property type="entry name" value="SENSOR HISTIDINE KINASE YPDA"/>
    <property type="match status" value="1"/>
</dbReference>
<organism evidence="3 4">
    <name type="scientific">Flavivirga algicola</name>
    <dbReference type="NCBI Taxonomy" id="2729136"/>
    <lineage>
        <taxon>Bacteria</taxon>
        <taxon>Pseudomonadati</taxon>
        <taxon>Bacteroidota</taxon>
        <taxon>Flavobacteriia</taxon>
        <taxon>Flavobacteriales</taxon>
        <taxon>Flavobacteriaceae</taxon>
        <taxon>Flavivirga</taxon>
    </lineage>
</organism>
<dbReference type="EMBL" id="JABBHF010000003">
    <property type="protein sequence ID" value="NMH87018.1"/>
    <property type="molecule type" value="Genomic_DNA"/>
</dbReference>
<sequence>MLFVFVSLFLFSDFYWKQNPFLQYLALLVIIVYGNNLLLLPFFVKKRMYMLYTFVFAAISFLATQLYCYTFAKCGCTIFKCLSDYLWQSLVPLIFFSFIWVLYRFIDKENEVEAIKKEHVEMELKFLKSQINPHVLFNNLNTIYSYSLEKPNEVPEMILMLSDNLKHVLYESNSKTISLEKEIQFIDNYIKFQKIRTEGVKQIHYKKEIAVNKYQIAPLLLITIIENAFKHSTLHSDVSISIKVANDTLECICENNYDKEKVSTTDFRIGLQNLEKRLELIYKDVYELRIDKNDTFKVYLKLNF</sequence>
<keyword evidence="1" id="KW-0812">Transmembrane</keyword>
<gene>
    <name evidence="3" type="ORF">HHX25_05840</name>
</gene>
<proteinExistence type="predicted"/>
<keyword evidence="3" id="KW-0808">Transferase</keyword>
<dbReference type="Proteomes" id="UP000746690">
    <property type="component" value="Unassembled WGS sequence"/>
</dbReference>
<dbReference type="Gene3D" id="3.30.565.10">
    <property type="entry name" value="Histidine kinase-like ATPase, C-terminal domain"/>
    <property type="match status" value="1"/>
</dbReference>
<keyword evidence="1" id="KW-1133">Transmembrane helix</keyword>
<dbReference type="InterPro" id="IPR050640">
    <property type="entry name" value="Bact_2-comp_sensor_kinase"/>
</dbReference>
<protein>
    <submittedName>
        <fullName evidence="3">Histidine kinase</fullName>
    </submittedName>
</protein>
<dbReference type="InterPro" id="IPR036890">
    <property type="entry name" value="HATPase_C_sf"/>
</dbReference>
<keyword evidence="1" id="KW-0472">Membrane</keyword>
<keyword evidence="4" id="KW-1185">Reference proteome</keyword>
<feature type="transmembrane region" description="Helical" evidence="1">
    <location>
        <begin position="85"/>
        <end position="106"/>
    </location>
</feature>
<feature type="transmembrane region" description="Helical" evidence="1">
    <location>
        <begin position="51"/>
        <end position="73"/>
    </location>
</feature>
<evidence type="ECO:0000256" key="1">
    <source>
        <dbReference type="SAM" id="Phobius"/>
    </source>
</evidence>
<name>A0ABX1RWH4_9FLAO</name>
<comment type="caution">
    <text evidence="3">The sequence shown here is derived from an EMBL/GenBank/DDBJ whole genome shotgun (WGS) entry which is preliminary data.</text>
</comment>
<dbReference type="GO" id="GO:0016301">
    <property type="term" value="F:kinase activity"/>
    <property type="evidence" value="ECO:0007669"/>
    <property type="project" value="UniProtKB-KW"/>
</dbReference>
<accession>A0ABX1RWH4</accession>
<dbReference type="Pfam" id="PF06580">
    <property type="entry name" value="His_kinase"/>
    <property type="match status" value="1"/>
</dbReference>
<reference evidence="3 4" key="1">
    <citation type="submission" date="2020-04" db="EMBL/GenBank/DDBJ databases">
        <title>A Flavivirga sp. nov.</title>
        <authorList>
            <person name="Sun X."/>
        </authorList>
    </citation>
    <scope>NUCLEOTIDE SEQUENCE [LARGE SCALE GENOMIC DNA]</scope>
    <source>
        <strain evidence="3 4">Y03</strain>
    </source>
</reference>
<evidence type="ECO:0000313" key="3">
    <source>
        <dbReference type="EMBL" id="NMH87018.1"/>
    </source>
</evidence>
<feature type="transmembrane region" description="Helical" evidence="1">
    <location>
        <begin position="24"/>
        <end position="44"/>
    </location>
</feature>
<evidence type="ECO:0000313" key="4">
    <source>
        <dbReference type="Proteomes" id="UP000746690"/>
    </source>
</evidence>
<dbReference type="InterPro" id="IPR010559">
    <property type="entry name" value="Sig_transdc_His_kin_internal"/>
</dbReference>
<keyword evidence="3" id="KW-0418">Kinase</keyword>
<evidence type="ECO:0000259" key="2">
    <source>
        <dbReference type="Pfam" id="PF06580"/>
    </source>
</evidence>
<dbReference type="PANTHER" id="PTHR34220:SF7">
    <property type="entry name" value="SENSOR HISTIDINE KINASE YPDA"/>
    <property type="match status" value="1"/>
</dbReference>
<feature type="domain" description="Signal transduction histidine kinase internal region" evidence="2">
    <location>
        <begin position="122"/>
        <end position="198"/>
    </location>
</feature>